<reference evidence="2" key="2">
    <citation type="submission" date="2015-03" db="UniProtKB">
        <authorList>
            <consortium name="EnsemblPlants"/>
        </authorList>
    </citation>
    <scope>IDENTIFICATION</scope>
</reference>
<feature type="region of interest" description="Disordered" evidence="1">
    <location>
        <begin position="29"/>
        <end position="82"/>
    </location>
</feature>
<organism evidence="2 3">
    <name type="scientific">Brassica oleracea var. oleracea</name>
    <dbReference type="NCBI Taxonomy" id="109376"/>
    <lineage>
        <taxon>Eukaryota</taxon>
        <taxon>Viridiplantae</taxon>
        <taxon>Streptophyta</taxon>
        <taxon>Embryophyta</taxon>
        <taxon>Tracheophyta</taxon>
        <taxon>Spermatophyta</taxon>
        <taxon>Magnoliopsida</taxon>
        <taxon>eudicotyledons</taxon>
        <taxon>Gunneridae</taxon>
        <taxon>Pentapetalae</taxon>
        <taxon>rosids</taxon>
        <taxon>malvids</taxon>
        <taxon>Brassicales</taxon>
        <taxon>Brassicaceae</taxon>
        <taxon>Brassiceae</taxon>
        <taxon>Brassica</taxon>
    </lineage>
</organism>
<sequence>MYKGNEMFEKMLEATMLCKAVQIFMEKDDDDIDGGDGDGSGDNGASGDRRSSEGDRVSGFVDEEENHNDEVTPQNSDCEDDERHYQRYKKGSGVLILCQAFDSLAEFKEAVVDYSLKDGFNVKFTRWGSQKSEVRCAVVFVHEDINNNEADGDVVAPVTEKDGDGSTENQSCPFSIYCSFEKSLGMYLIKTFEDEHSCIPDGYCTVIRGRIIAKLALNKIRKDPKLKPKAMQAKMEEKYKVIVSNDQCRKAKQQALRMVQDEHDEQFARLKDYKMEVIKCNSDSTVELGTLTNESGKETFDRIYVCLAPLKRTWTAAHCRPIFGIDGCFLKSNEK</sequence>
<dbReference type="PANTHER" id="PTHR31973:SF187">
    <property type="entry name" value="MUTATOR TRANSPOSASE MUDRA PROTEIN"/>
    <property type="match status" value="1"/>
</dbReference>
<protein>
    <recommendedName>
        <fullName evidence="4">Transposase MuDR plant domain-containing protein</fullName>
    </recommendedName>
</protein>
<evidence type="ECO:0000313" key="3">
    <source>
        <dbReference type="Proteomes" id="UP000032141"/>
    </source>
</evidence>
<dbReference type="PANTHER" id="PTHR31973">
    <property type="entry name" value="POLYPROTEIN, PUTATIVE-RELATED"/>
    <property type="match status" value="1"/>
</dbReference>
<reference evidence="2 3" key="1">
    <citation type="journal article" date="2014" name="Genome Biol.">
        <title>Transcriptome and methylome profiling reveals relics of genome dominance in the mesopolyploid Brassica oleracea.</title>
        <authorList>
            <person name="Parkin I.A."/>
            <person name="Koh C."/>
            <person name="Tang H."/>
            <person name="Robinson S.J."/>
            <person name="Kagale S."/>
            <person name="Clarke W.E."/>
            <person name="Town C.D."/>
            <person name="Nixon J."/>
            <person name="Krishnakumar V."/>
            <person name="Bidwell S.L."/>
            <person name="Denoeud F."/>
            <person name="Belcram H."/>
            <person name="Links M.G."/>
            <person name="Just J."/>
            <person name="Clarke C."/>
            <person name="Bender T."/>
            <person name="Huebert T."/>
            <person name="Mason A.S."/>
            <person name="Pires J.C."/>
            <person name="Barker G."/>
            <person name="Moore J."/>
            <person name="Walley P.G."/>
            <person name="Manoli S."/>
            <person name="Batley J."/>
            <person name="Edwards D."/>
            <person name="Nelson M.N."/>
            <person name="Wang X."/>
            <person name="Paterson A.H."/>
            <person name="King G."/>
            <person name="Bancroft I."/>
            <person name="Chalhoub B."/>
            <person name="Sharpe A.G."/>
        </authorList>
    </citation>
    <scope>NUCLEOTIDE SEQUENCE</scope>
    <source>
        <strain evidence="2 3">cv. TO1000</strain>
    </source>
</reference>
<name>A0A0D3BW97_BRAOL</name>
<dbReference type="Gramene" id="Bo4g098720.1">
    <property type="protein sequence ID" value="Bo4g098720.1"/>
    <property type="gene ID" value="Bo4g098720"/>
</dbReference>
<evidence type="ECO:0000256" key="1">
    <source>
        <dbReference type="SAM" id="MobiDB-lite"/>
    </source>
</evidence>
<evidence type="ECO:0000313" key="2">
    <source>
        <dbReference type="EnsemblPlants" id="Bo4g098720.1"/>
    </source>
</evidence>
<dbReference type="EnsemblPlants" id="Bo4g098720.1">
    <property type="protein sequence ID" value="Bo4g098720.1"/>
    <property type="gene ID" value="Bo4g098720"/>
</dbReference>
<evidence type="ECO:0008006" key="4">
    <source>
        <dbReference type="Google" id="ProtNLM"/>
    </source>
</evidence>
<accession>A0A0D3BW97</accession>
<dbReference type="HOGENOM" id="CLU_829892_0_0_1"/>
<dbReference type="eggNOG" id="ENOG502QU1T">
    <property type="taxonomic scope" value="Eukaryota"/>
</dbReference>
<dbReference type="AlphaFoldDB" id="A0A0D3BW97"/>
<keyword evidence="3" id="KW-1185">Reference proteome</keyword>
<dbReference type="Proteomes" id="UP000032141">
    <property type="component" value="Chromosome C4"/>
</dbReference>
<proteinExistence type="predicted"/>
<feature type="compositionally biased region" description="Basic and acidic residues" evidence="1">
    <location>
        <begin position="47"/>
        <end position="56"/>
    </location>
</feature>